<evidence type="ECO:0000313" key="2">
    <source>
        <dbReference type="EMBL" id="THJ67804.1"/>
    </source>
</evidence>
<sequence>MEQHDQSGTDDLYVVRVLNERELAISGGSAAGVYEHQLYSVLAPGEKLEDPKTGEVLGELLTAKALVKVYEVSEKFALARTFRSKRVKVSGGLALGVDLFNPPKYETRTETLVRGASYDSSSKIAVEPGDPVKRWDGPEDEAPSTSVLS</sequence>
<dbReference type="Proteomes" id="UP000305233">
    <property type="component" value="Unassembled WGS sequence"/>
</dbReference>
<protein>
    <submittedName>
        <fullName evidence="2">Uncharacterized protein</fullName>
    </submittedName>
</protein>
<evidence type="ECO:0000313" key="3">
    <source>
        <dbReference type="Proteomes" id="UP000305233"/>
    </source>
</evidence>
<dbReference type="RefSeq" id="WP_136453002.1">
    <property type="nucleotide sequence ID" value="NZ_SSWH01000002.1"/>
</dbReference>
<evidence type="ECO:0000256" key="1">
    <source>
        <dbReference type="SAM" id="MobiDB-lite"/>
    </source>
</evidence>
<dbReference type="OrthoDB" id="5148048at2"/>
<feature type="region of interest" description="Disordered" evidence="1">
    <location>
        <begin position="116"/>
        <end position="149"/>
    </location>
</feature>
<reference evidence="2 3" key="1">
    <citation type="submission" date="2019-04" db="EMBL/GenBank/DDBJ databases">
        <authorList>
            <person name="Liu Q."/>
            <person name="Xin Y.-H."/>
        </authorList>
    </citation>
    <scope>NUCLEOTIDE SEQUENCE [LARGE SCALE GENOMIC DNA]</scope>
    <source>
        <strain evidence="2 3">AM23</strain>
    </source>
</reference>
<dbReference type="EMBL" id="SSWH01000002">
    <property type="protein sequence ID" value="THJ67804.1"/>
    <property type="molecule type" value="Genomic_DNA"/>
</dbReference>
<proteinExistence type="predicted"/>
<comment type="caution">
    <text evidence="2">The sequence shown here is derived from an EMBL/GenBank/DDBJ whole genome shotgun (WGS) entry which is preliminary data.</text>
</comment>
<accession>A0A4S5E895</accession>
<dbReference type="AlphaFoldDB" id="A0A4S5E895"/>
<keyword evidence="3" id="KW-1185">Reference proteome</keyword>
<gene>
    <name evidence="2" type="ORF">E8P82_02915</name>
</gene>
<organism evidence="2 3">
    <name type="scientific">Arthrobacter echini</name>
    <dbReference type="NCBI Taxonomy" id="1529066"/>
    <lineage>
        <taxon>Bacteria</taxon>
        <taxon>Bacillati</taxon>
        <taxon>Actinomycetota</taxon>
        <taxon>Actinomycetes</taxon>
        <taxon>Micrococcales</taxon>
        <taxon>Micrococcaceae</taxon>
        <taxon>Arthrobacter</taxon>
    </lineage>
</organism>
<name>A0A4S5E895_9MICC</name>